<dbReference type="STRING" id="7918.ENSLOCP00000013824"/>
<dbReference type="PANTHER" id="PTHR24028:SF307">
    <property type="entry name" value="PROTOCADHERIN BETA-15-LIKE ISOFORM X1"/>
    <property type="match status" value="1"/>
</dbReference>
<evidence type="ECO:0000256" key="10">
    <source>
        <dbReference type="ARBA" id="ARBA00023180"/>
    </source>
</evidence>
<dbReference type="SMART" id="SM00112">
    <property type="entry name" value="CA"/>
    <property type="match status" value="2"/>
</dbReference>
<evidence type="ECO:0000256" key="8">
    <source>
        <dbReference type="ARBA" id="ARBA00022989"/>
    </source>
</evidence>
<keyword evidence="3" id="KW-0812">Transmembrane</keyword>
<dbReference type="GO" id="GO:0009653">
    <property type="term" value="P:anatomical structure morphogenesis"/>
    <property type="evidence" value="ECO:0007669"/>
    <property type="project" value="UniProtKB-ARBA"/>
</dbReference>
<evidence type="ECO:0000256" key="7">
    <source>
        <dbReference type="ARBA" id="ARBA00022889"/>
    </source>
</evidence>
<proteinExistence type="predicted"/>
<organism evidence="13 14">
    <name type="scientific">Lepisosteus oculatus</name>
    <name type="common">Spotted gar</name>
    <dbReference type="NCBI Taxonomy" id="7918"/>
    <lineage>
        <taxon>Eukaryota</taxon>
        <taxon>Metazoa</taxon>
        <taxon>Chordata</taxon>
        <taxon>Craniata</taxon>
        <taxon>Vertebrata</taxon>
        <taxon>Euteleostomi</taxon>
        <taxon>Actinopterygii</taxon>
        <taxon>Neopterygii</taxon>
        <taxon>Holostei</taxon>
        <taxon>Semionotiformes</taxon>
        <taxon>Lepisosteidae</taxon>
        <taxon>Lepisosteus</taxon>
    </lineage>
</organism>
<dbReference type="PANTHER" id="PTHR24028">
    <property type="entry name" value="CADHERIN-87A"/>
    <property type="match status" value="1"/>
</dbReference>
<dbReference type="HOGENOM" id="CLU_104878_0_0_1"/>
<evidence type="ECO:0000256" key="5">
    <source>
        <dbReference type="ARBA" id="ARBA00022737"/>
    </source>
</evidence>
<dbReference type="InterPro" id="IPR050174">
    <property type="entry name" value="Protocadherin/Cadherin-CA"/>
</dbReference>
<dbReference type="PROSITE" id="PS00232">
    <property type="entry name" value="CADHERIN_1"/>
    <property type="match status" value="1"/>
</dbReference>
<dbReference type="eggNOG" id="KOG3594">
    <property type="taxonomic scope" value="Eukaryota"/>
</dbReference>
<feature type="domain" description="Cadherin" evidence="12">
    <location>
        <begin position="10"/>
        <end position="116"/>
    </location>
</feature>
<evidence type="ECO:0000256" key="11">
    <source>
        <dbReference type="PROSITE-ProRule" id="PRU00043"/>
    </source>
</evidence>
<evidence type="ECO:0000256" key="9">
    <source>
        <dbReference type="ARBA" id="ARBA00023136"/>
    </source>
</evidence>
<evidence type="ECO:0000256" key="6">
    <source>
        <dbReference type="ARBA" id="ARBA00022837"/>
    </source>
</evidence>
<accession>W5MZL5</accession>
<protein>
    <recommendedName>
        <fullName evidence="12">Cadherin domain-containing protein</fullName>
    </recommendedName>
</protein>
<dbReference type="Gene3D" id="2.60.40.60">
    <property type="entry name" value="Cadherins"/>
    <property type="match status" value="2"/>
</dbReference>
<evidence type="ECO:0000313" key="14">
    <source>
        <dbReference type="Proteomes" id="UP000018468"/>
    </source>
</evidence>
<keyword evidence="10" id="KW-0325">Glycoprotein</keyword>
<keyword evidence="2" id="KW-1003">Cell membrane</keyword>
<evidence type="ECO:0000259" key="12">
    <source>
        <dbReference type="PROSITE" id="PS50268"/>
    </source>
</evidence>
<keyword evidence="4" id="KW-0732">Signal</keyword>
<dbReference type="Bgee" id="ENSLOCG00000011253">
    <property type="expression patterns" value="Expressed in brain and 2 other cell types or tissues"/>
</dbReference>
<dbReference type="SUPFAM" id="SSF49313">
    <property type="entry name" value="Cadherin-like"/>
    <property type="match status" value="2"/>
</dbReference>
<name>W5MZL5_LEPOC</name>
<dbReference type="GO" id="GO:0005886">
    <property type="term" value="C:plasma membrane"/>
    <property type="evidence" value="ECO:0007669"/>
    <property type="project" value="UniProtKB-SubCell"/>
</dbReference>
<reference evidence="13" key="2">
    <citation type="submission" date="2025-08" db="UniProtKB">
        <authorList>
            <consortium name="Ensembl"/>
        </authorList>
    </citation>
    <scope>IDENTIFICATION</scope>
</reference>
<dbReference type="CDD" id="cd11304">
    <property type="entry name" value="Cadherin_repeat"/>
    <property type="match status" value="2"/>
</dbReference>
<keyword evidence="8" id="KW-1133">Transmembrane helix</keyword>
<keyword evidence="5" id="KW-0677">Repeat</keyword>
<dbReference type="InterPro" id="IPR013164">
    <property type="entry name" value="Cadherin_N"/>
</dbReference>
<keyword evidence="7" id="KW-0130">Cell adhesion</keyword>
<dbReference type="FunFam" id="2.60.40.60:FF:000007">
    <property type="entry name" value="Protocadherin alpha 2"/>
    <property type="match status" value="1"/>
</dbReference>
<keyword evidence="6 11" id="KW-0106">Calcium</keyword>
<dbReference type="PROSITE" id="PS50268">
    <property type="entry name" value="CADHERIN_2"/>
    <property type="match status" value="2"/>
</dbReference>
<dbReference type="EMBL" id="AHAT01005354">
    <property type="status" value="NOT_ANNOTATED_CDS"/>
    <property type="molecule type" value="Genomic_DNA"/>
</dbReference>
<dbReference type="PRINTS" id="PR00205">
    <property type="entry name" value="CADHERIN"/>
</dbReference>
<keyword evidence="14" id="KW-1185">Reference proteome</keyword>
<dbReference type="GeneTree" id="ENSGT00940000164173"/>
<evidence type="ECO:0000256" key="4">
    <source>
        <dbReference type="ARBA" id="ARBA00022729"/>
    </source>
</evidence>
<evidence type="ECO:0000313" key="13">
    <source>
        <dbReference type="Ensembl" id="ENSLOCP00000013824.1"/>
    </source>
</evidence>
<reference evidence="13" key="3">
    <citation type="submission" date="2025-09" db="UniProtKB">
        <authorList>
            <consortium name="Ensembl"/>
        </authorList>
    </citation>
    <scope>IDENTIFICATION</scope>
</reference>
<evidence type="ECO:0000256" key="1">
    <source>
        <dbReference type="ARBA" id="ARBA00004251"/>
    </source>
</evidence>
<dbReference type="Pfam" id="PF08266">
    <property type="entry name" value="Cadherin_2"/>
    <property type="match status" value="1"/>
</dbReference>
<dbReference type="GO" id="GO:0005509">
    <property type="term" value="F:calcium ion binding"/>
    <property type="evidence" value="ECO:0007669"/>
    <property type="project" value="UniProtKB-UniRule"/>
</dbReference>
<feature type="domain" description="Cadherin" evidence="12">
    <location>
        <begin position="125"/>
        <end position="218"/>
    </location>
</feature>
<dbReference type="InterPro" id="IPR002126">
    <property type="entry name" value="Cadherin-like_dom"/>
</dbReference>
<dbReference type="InterPro" id="IPR020894">
    <property type="entry name" value="Cadherin_CS"/>
</dbReference>
<dbReference type="Proteomes" id="UP000018468">
    <property type="component" value="Linkage group LG6"/>
</dbReference>
<evidence type="ECO:0000256" key="3">
    <source>
        <dbReference type="ARBA" id="ARBA00022692"/>
    </source>
</evidence>
<dbReference type="Pfam" id="PF00028">
    <property type="entry name" value="Cadherin"/>
    <property type="match status" value="1"/>
</dbReference>
<dbReference type="AlphaFoldDB" id="W5MZL5"/>
<keyword evidence="9" id="KW-0472">Membrane</keyword>
<dbReference type="GO" id="GO:0007156">
    <property type="term" value="P:homophilic cell adhesion via plasma membrane adhesion molecules"/>
    <property type="evidence" value="ECO:0007669"/>
    <property type="project" value="InterPro"/>
</dbReference>
<reference evidence="14" key="1">
    <citation type="submission" date="2011-12" db="EMBL/GenBank/DDBJ databases">
        <title>The Draft Genome of Lepisosteus oculatus.</title>
        <authorList>
            <consortium name="The Broad Institute Genome Assembly &amp; Analysis Group"/>
            <consortium name="Computational R&amp;D Group"/>
            <consortium name="and Sequencing Platform"/>
            <person name="Di Palma F."/>
            <person name="Alfoldi J."/>
            <person name="Johnson J."/>
            <person name="Berlin A."/>
            <person name="Gnerre S."/>
            <person name="Jaffe D."/>
            <person name="MacCallum I."/>
            <person name="Young S."/>
            <person name="Walker B.J."/>
            <person name="Lander E.S."/>
            <person name="Lindblad-Toh K."/>
        </authorList>
    </citation>
    <scope>NUCLEOTIDE SEQUENCE [LARGE SCALE GENOMIC DNA]</scope>
</reference>
<dbReference type="InParanoid" id="W5MZL5"/>
<evidence type="ECO:0000256" key="2">
    <source>
        <dbReference type="ARBA" id="ARBA00022475"/>
    </source>
</evidence>
<dbReference type="InterPro" id="IPR015919">
    <property type="entry name" value="Cadherin-like_sf"/>
</dbReference>
<comment type="subcellular location">
    <subcellularLocation>
        <location evidence="1">Cell membrane</location>
        <topology evidence="1">Single-pass type I membrane protein</topology>
    </subcellularLocation>
</comment>
<dbReference type="Ensembl" id="ENSLOCT00000013853.1">
    <property type="protein sequence ID" value="ENSLOCP00000013824.1"/>
    <property type="gene ID" value="ENSLOCG00000011253.1"/>
</dbReference>
<dbReference type="FunFam" id="2.60.40.60:FF:000006">
    <property type="entry name" value="Protocadherin alpha 2"/>
    <property type="match status" value="1"/>
</dbReference>
<dbReference type="OMA" id="RENICAS"/>
<sequence length="231" mass="25582">FVLFCCLDLASGQIMYSVSEEVNRGTFVGNIAKDLNLNVQDLESRMFQVVSGSNKKYFEVNLRTGIIYVNEVIDREELCPNTASCTLNVEAIANSPLNLYRFEVNILDINDNSPSFHVKSHICNISESAFLGERFPLPSAYDPDVGSNSVKTYKLSANEHFSLDVQSGGEQSVSAELVLQKALDREKEPVIHLVLTAVDGGKPVYITIDGTKLLTVTVHIYYIILYTCSSV</sequence>